<dbReference type="Pfam" id="PF02773">
    <property type="entry name" value="S-AdoMet_synt_C"/>
    <property type="match status" value="1"/>
</dbReference>
<evidence type="ECO:0000256" key="6">
    <source>
        <dbReference type="ARBA" id="ARBA00022741"/>
    </source>
</evidence>
<dbReference type="GO" id="GO:0046872">
    <property type="term" value="F:metal ion binding"/>
    <property type="evidence" value="ECO:0007669"/>
    <property type="project" value="UniProtKB-KW"/>
</dbReference>
<keyword evidence="4 11" id="KW-0808">Transferase</keyword>
<feature type="domain" description="S-adenosylmethionine synthetase central" evidence="14">
    <location>
        <begin position="99"/>
        <end position="217"/>
    </location>
</feature>
<comment type="similarity">
    <text evidence="2 12">Belongs to the AdoMet synthase family.</text>
</comment>
<dbReference type="InterPro" id="IPR022630">
    <property type="entry name" value="S-AdoMet_synt_C"/>
</dbReference>
<protein>
    <recommendedName>
        <fullName evidence="11">S-adenosylmethionine synthase</fullName>
        <ecNumber evidence="11">2.5.1.6</ecNumber>
    </recommendedName>
</protein>
<dbReference type="FunFam" id="3.30.300.10:FF:000003">
    <property type="entry name" value="S-adenosylmethionine synthase"/>
    <property type="match status" value="1"/>
</dbReference>
<reference evidence="16 17" key="1">
    <citation type="submission" date="2024-11" db="EMBL/GenBank/DDBJ databases">
        <title>Chromosome-level genome assembly of the freshwater bivalve Anodonta woodiana.</title>
        <authorList>
            <person name="Chen X."/>
        </authorList>
    </citation>
    <scope>NUCLEOTIDE SEQUENCE [LARGE SCALE GENOMIC DNA]</scope>
    <source>
        <strain evidence="16">MN2024</strain>
        <tissue evidence="16">Gills</tissue>
    </source>
</reference>
<dbReference type="InterPro" id="IPR022628">
    <property type="entry name" value="S-AdoMet_synt_N"/>
</dbReference>
<dbReference type="AlphaFoldDB" id="A0ABD3Y022"/>
<keyword evidence="9 11" id="KW-0630">Potassium</keyword>
<dbReference type="SUPFAM" id="SSF55973">
    <property type="entry name" value="S-adenosylmethionine synthetase"/>
    <property type="match status" value="3"/>
</dbReference>
<dbReference type="GO" id="GO:0004478">
    <property type="term" value="F:methionine adenosyltransferase activity"/>
    <property type="evidence" value="ECO:0007669"/>
    <property type="project" value="UniProtKB-EC"/>
</dbReference>
<evidence type="ECO:0000256" key="9">
    <source>
        <dbReference type="ARBA" id="ARBA00022958"/>
    </source>
</evidence>
<keyword evidence="7 11" id="KW-0067">ATP-binding</keyword>
<evidence type="ECO:0000256" key="11">
    <source>
        <dbReference type="RuleBase" id="RU000541"/>
    </source>
</evidence>
<dbReference type="InterPro" id="IPR022636">
    <property type="entry name" value="S-AdoMet_synthetase_sfam"/>
</dbReference>
<evidence type="ECO:0000256" key="7">
    <source>
        <dbReference type="ARBA" id="ARBA00022840"/>
    </source>
</evidence>
<evidence type="ECO:0000256" key="10">
    <source>
        <dbReference type="ARBA" id="ARBA00048344"/>
    </source>
</evidence>
<evidence type="ECO:0000256" key="1">
    <source>
        <dbReference type="ARBA" id="ARBA00005224"/>
    </source>
</evidence>
<comment type="function">
    <text evidence="11">Catalyzes the formation of S-adenosylmethionine from methionine and ATP.</text>
</comment>
<keyword evidence="6 11" id="KW-0547">Nucleotide-binding</keyword>
<name>A0ABD3Y022_SINWO</name>
<gene>
    <name evidence="16" type="ORF">ACJMK2_004070</name>
</gene>
<dbReference type="InterPro" id="IPR002133">
    <property type="entry name" value="S-AdoMet_synthetase"/>
</dbReference>
<keyword evidence="3 11" id="KW-0554">One-carbon metabolism</keyword>
<sequence>MYTAFNKMCDKVSDAILDAFLAIDQNAKVVCNTVIHQDTILVFGEVVSTAEVNYSEIIQNTIMRIGYQGFDINNFTVEMNQATPGVVQALEQGREEDDIGAEDQGSMFGYATDETEELMPLTLTLSHKLNAQVADLRRNGGLPWARPYSTAMVTVEYRNDNGACLPLRVHTIVISVEHDEQVQLEQFRQDLMEQVIQVVVPSRYLDDSTIYHLQPVRGFSHQRPQDGVGMTGRQIIVDTYGGWGSHGGGAFSGNDYTNIHRSAAYAARWIAKSLVHARLCRRVEVQVAYATGLANPVSINANSFGTSQVSDAELKRIIERNFDLRPGQIVRDLNLRNPIYERTACYGHFGKPEYLWEQPRQLTI</sequence>
<keyword evidence="17" id="KW-1185">Reference proteome</keyword>
<dbReference type="Pfam" id="PF02772">
    <property type="entry name" value="S-AdoMet_synt_M"/>
    <property type="match status" value="1"/>
</dbReference>
<dbReference type="FunFam" id="3.30.300.10:FF:000004">
    <property type="entry name" value="S-adenosylmethionine synthase"/>
    <property type="match status" value="1"/>
</dbReference>
<dbReference type="InterPro" id="IPR022629">
    <property type="entry name" value="S-AdoMet_synt_central"/>
</dbReference>
<keyword evidence="8 11" id="KW-0460">Magnesium</keyword>
<proteinExistence type="inferred from homology"/>
<dbReference type="CDD" id="cd18079">
    <property type="entry name" value="S-AdoMet_synt"/>
    <property type="match status" value="1"/>
</dbReference>
<dbReference type="EC" id="2.5.1.6" evidence="11"/>
<comment type="caution">
    <text evidence="16">The sequence shown here is derived from an EMBL/GenBank/DDBJ whole genome shotgun (WGS) entry which is preliminary data.</text>
</comment>
<evidence type="ECO:0000256" key="3">
    <source>
        <dbReference type="ARBA" id="ARBA00022563"/>
    </source>
</evidence>
<evidence type="ECO:0000256" key="8">
    <source>
        <dbReference type="ARBA" id="ARBA00022842"/>
    </source>
</evidence>
<feature type="domain" description="S-adenosylmethionine synthetase N-terminal" evidence="13">
    <location>
        <begin position="7"/>
        <end position="78"/>
    </location>
</feature>
<evidence type="ECO:0000256" key="12">
    <source>
        <dbReference type="RuleBase" id="RU004462"/>
    </source>
</evidence>
<evidence type="ECO:0000256" key="4">
    <source>
        <dbReference type="ARBA" id="ARBA00022679"/>
    </source>
</evidence>
<dbReference type="PIRSF" id="PIRSF000497">
    <property type="entry name" value="MAT"/>
    <property type="match status" value="1"/>
</dbReference>
<keyword evidence="5 11" id="KW-0479">Metal-binding</keyword>
<organism evidence="16 17">
    <name type="scientific">Sinanodonta woodiana</name>
    <name type="common">Chinese pond mussel</name>
    <name type="synonym">Anodonta woodiana</name>
    <dbReference type="NCBI Taxonomy" id="1069815"/>
    <lineage>
        <taxon>Eukaryota</taxon>
        <taxon>Metazoa</taxon>
        <taxon>Spiralia</taxon>
        <taxon>Lophotrochozoa</taxon>
        <taxon>Mollusca</taxon>
        <taxon>Bivalvia</taxon>
        <taxon>Autobranchia</taxon>
        <taxon>Heteroconchia</taxon>
        <taxon>Palaeoheterodonta</taxon>
        <taxon>Unionida</taxon>
        <taxon>Unionoidea</taxon>
        <taxon>Unionidae</taxon>
        <taxon>Unioninae</taxon>
        <taxon>Sinanodonta</taxon>
    </lineage>
</organism>
<comment type="cofactor">
    <cofactor evidence="11">
        <name>Mg(2+)</name>
        <dbReference type="ChEBI" id="CHEBI:18420"/>
    </cofactor>
    <text evidence="11">Binds 2 magnesium ions per subunit. The magnesium ions interact primarily with the substrate.</text>
</comment>
<dbReference type="Pfam" id="PF00438">
    <property type="entry name" value="S-AdoMet_synt_N"/>
    <property type="match status" value="1"/>
</dbReference>
<accession>A0ABD3Y022</accession>
<evidence type="ECO:0000256" key="5">
    <source>
        <dbReference type="ARBA" id="ARBA00022723"/>
    </source>
</evidence>
<dbReference type="Proteomes" id="UP001634394">
    <property type="component" value="Unassembled WGS sequence"/>
</dbReference>
<evidence type="ECO:0000256" key="2">
    <source>
        <dbReference type="ARBA" id="ARBA00009685"/>
    </source>
</evidence>
<comment type="catalytic activity">
    <reaction evidence="10 11">
        <text>L-methionine + ATP + H2O = S-adenosyl-L-methionine + phosphate + diphosphate</text>
        <dbReference type="Rhea" id="RHEA:21080"/>
        <dbReference type="ChEBI" id="CHEBI:15377"/>
        <dbReference type="ChEBI" id="CHEBI:30616"/>
        <dbReference type="ChEBI" id="CHEBI:33019"/>
        <dbReference type="ChEBI" id="CHEBI:43474"/>
        <dbReference type="ChEBI" id="CHEBI:57844"/>
        <dbReference type="ChEBI" id="CHEBI:59789"/>
        <dbReference type="EC" id="2.5.1.6"/>
    </reaction>
</comment>
<evidence type="ECO:0000313" key="16">
    <source>
        <dbReference type="EMBL" id="KAL3891824.1"/>
    </source>
</evidence>
<dbReference type="NCBIfam" id="TIGR01034">
    <property type="entry name" value="metK"/>
    <property type="match status" value="1"/>
</dbReference>
<dbReference type="EMBL" id="JBJQND010000001">
    <property type="protein sequence ID" value="KAL3891824.1"/>
    <property type="molecule type" value="Genomic_DNA"/>
</dbReference>
<dbReference type="Gene3D" id="3.30.300.10">
    <property type="match status" value="3"/>
</dbReference>
<evidence type="ECO:0000259" key="13">
    <source>
        <dbReference type="Pfam" id="PF00438"/>
    </source>
</evidence>
<comment type="cofactor">
    <cofactor evidence="11">
        <name>K(+)</name>
        <dbReference type="ChEBI" id="CHEBI:29103"/>
    </cofactor>
    <text evidence="11">Binds 1 potassium ion per subunit. The potassium ion interacts primarily with the substrate.</text>
</comment>
<feature type="domain" description="S-adenosylmethionine synthetase C-terminal" evidence="15">
    <location>
        <begin position="224"/>
        <end position="358"/>
    </location>
</feature>
<evidence type="ECO:0000313" key="17">
    <source>
        <dbReference type="Proteomes" id="UP001634394"/>
    </source>
</evidence>
<dbReference type="PANTHER" id="PTHR11964">
    <property type="entry name" value="S-ADENOSYLMETHIONINE SYNTHETASE"/>
    <property type="match status" value="1"/>
</dbReference>
<comment type="pathway">
    <text evidence="1 11">Amino-acid biosynthesis; S-adenosyl-L-methionine biosynthesis; S-adenosyl-L-methionine from L-methionine: step 1/1.</text>
</comment>
<dbReference type="GO" id="GO:0006556">
    <property type="term" value="P:S-adenosylmethionine biosynthetic process"/>
    <property type="evidence" value="ECO:0007669"/>
    <property type="project" value="UniProtKB-ARBA"/>
</dbReference>
<evidence type="ECO:0000259" key="14">
    <source>
        <dbReference type="Pfam" id="PF02772"/>
    </source>
</evidence>
<dbReference type="GO" id="GO:0006730">
    <property type="term" value="P:one-carbon metabolic process"/>
    <property type="evidence" value="ECO:0007669"/>
    <property type="project" value="UniProtKB-KW"/>
</dbReference>
<evidence type="ECO:0000259" key="15">
    <source>
        <dbReference type="Pfam" id="PF02773"/>
    </source>
</evidence>
<dbReference type="GO" id="GO:0005524">
    <property type="term" value="F:ATP binding"/>
    <property type="evidence" value="ECO:0007669"/>
    <property type="project" value="UniProtKB-KW"/>
</dbReference>